<sequence length="71" mass="7994">MTDVFDRASDLEQAQRDAAIAAVRECTHSDGESAEYCNDCGDVIPMKRRLAAPGCQRCVHCQSLWERRRHG</sequence>
<gene>
    <name evidence="6" type="ORF">LIN78_02005</name>
</gene>
<dbReference type="InterPro" id="IPR020458">
    <property type="entry name" value="Znf_DskA_TraR_CS"/>
</dbReference>
<dbReference type="Gene3D" id="1.20.120.910">
    <property type="entry name" value="DksA, coiled-coil domain"/>
    <property type="match status" value="1"/>
</dbReference>
<organism evidence="6 7">
    <name type="scientific">Leeia speluncae</name>
    <dbReference type="NCBI Taxonomy" id="2884804"/>
    <lineage>
        <taxon>Bacteria</taxon>
        <taxon>Pseudomonadati</taxon>
        <taxon>Pseudomonadota</taxon>
        <taxon>Betaproteobacteria</taxon>
        <taxon>Neisseriales</taxon>
        <taxon>Leeiaceae</taxon>
        <taxon>Leeia</taxon>
    </lineage>
</organism>
<evidence type="ECO:0000256" key="1">
    <source>
        <dbReference type="ARBA" id="ARBA00022723"/>
    </source>
</evidence>
<reference evidence="6" key="1">
    <citation type="submission" date="2021-10" db="EMBL/GenBank/DDBJ databases">
        <title>The complete genome sequence of Leeia sp. TBRC 13508.</title>
        <authorList>
            <person name="Charoenyingcharoen P."/>
            <person name="Yukphan P."/>
        </authorList>
    </citation>
    <scope>NUCLEOTIDE SEQUENCE</scope>
    <source>
        <strain evidence="6">TBRC 13508</strain>
    </source>
</reference>
<keyword evidence="3" id="KW-0862">Zinc</keyword>
<accession>A0ABS8D2D5</accession>
<evidence type="ECO:0000259" key="5">
    <source>
        <dbReference type="Pfam" id="PF01258"/>
    </source>
</evidence>
<dbReference type="PROSITE" id="PS51128">
    <property type="entry name" value="ZF_DKSA_2"/>
    <property type="match status" value="1"/>
</dbReference>
<dbReference type="Pfam" id="PF01258">
    <property type="entry name" value="zf-dskA_traR"/>
    <property type="match status" value="1"/>
</dbReference>
<dbReference type="PROSITE" id="PS01102">
    <property type="entry name" value="ZF_DKSA_1"/>
    <property type="match status" value="1"/>
</dbReference>
<keyword evidence="7" id="KW-1185">Reference proteome</keyword>
<evidence type="ECO:0000313" key="7">
    <source>
        <dbReference type="Proteomes" id="UP001165395"/>
    </source>
</evidence>
<dbReference type="PANTHER" id="PTHR38777:SF1">
    <property type="entry name" value="DNAK SUPPRESSOR PROTEIN"/>
    <property type="match status" value="1"/>
</dbReference>
<dbReference type="Proteomes" id="UP001165395">
    <property type="component" value="Unassembled WGS sequence"/>
</dbReference>
<evidence type="ECO:0000313" key="6">
    <source>
        <dbReference type="EMBL" id="MCB6182329.1"/>
    </source>
</evidence>
<evidence type="ECO:0000256" key="2">
    <source>
        <dbReference type="ARBA" id="ARBA00022771"/>
    </source>
</evidence>
<feature type="domain" description="Zinc finger DksA/TraR C4-type" evidence="5">
    <location>
        <begin position="35"/>
        <end position="63"/>
    </location>
</feature>
<name>A0ABS8D2D5_9NEIS</name>
<evidence type="ECO:0000256" key="4">
    <source>
        <dbReference type="PROSITE-ProRule" id="PRU00510"/>
    </source>
</evidence>
<feature type="zinc finger region" description="dksA C4-type" evidence="4">
    <location>
        <begin position="37"/>
        <end position="61"/>
    </location>
</feature>
<dbReference type="NCBIfam" id="TIGR02419">
    <property type="entry name" value="C4_traR_proteo"/>
    <property type="match status" value="1"/>
</dbReference>
<dbReference type="RefSeq" id="WP_227177946.1">
    <property type="nucleotide sequence ID" value="NZ_JAJBZT010000001.1"/>
</dbReference>
<dbReference type="PANTHER" id="PTHR38777">
    <property type="entry name" value="FELS-2 PROPHAGE PROTEIN"/>
    <property type="match status" value="1"/>
</dbReference>
<keyword evidence="2" id="KW-0863">Zinc-finger</keyword>
<comment type="caution">
    <text evidence="6">The sequence shown here is derived from an EMBL/GenBank/DDBJ whole genome shotgun (WGS) entry which is preliminary data.</text>
</comment>
<evidence type="ECO:0000256" key="3">
    <source>
        <dbReference type="ARBA" id="ARBA00022833"/>
    </source>
</evidence>
<dbReference type="SUPFAM" id="SSF57716">
    <property type="entry name" value="Glucocorticoid receptor-like (DNA-binding domain)"/>
    <property type="match status" value="1"/>
</dbReference>
<dbReference type="InterPro" id="IPR000962">
    <property type="entry name" value="Znf_DskA_TraR"/>
</dbReference>
<keyword evidence="1" id="KW-0479">Metal-binding</keyword>
<dbReference type="InterPro" id="IPR012783">
    <property type="entry name" value="Znf_C4_TraR"/>
</dbReference>
<protein>
    <submittedName>
        <fullName evidence="6">TraR/DksA family transcriptional regulator</fullName>
    </submittedName>
</protein>
<proteinExistence type="predicted"/>
<dbReference type="EMBL" id="JAJBZT010000001">
    <property type="protein sequence ID" value="MCB6182329.1"/>
    <property type="molecule type" value="Genomic_DNA"/>
</dbReference>